<evidence type="ECO:0000313" key="2">
    <source>
        <dbReference type="EMBL" id="EJK46145.1"/>
    </source>
</evidence>
<organism evidence="2 3">
    <name type="scientific">Thalassiosira oceanica</name>
    <name type="common">Marine diatom</name>
    <dbReference type="NCBI Taxonomy" id="159749"/>
    <lineage>
        <taxon>Eukaryota</taxon>
        <taxon>Sar</taxon>
        <taxon>Stramenopiles</taxon>
        <taxon>Ochrophyta</taxon>
        <taxon>Bacillariophyta</taxon>
        <taxon>Coscinodiscophyceae</taxon>
        <taxon>Thalassiosirophycidae</taxon>
        <taxon>Thalassiosirales</taxon>
        <taxon>Thalassiosiraceae</taxon>
        <taxon>Thalassiosira</taxon>
    </lineage>
</organism>
<accession>K0R264</accession>
<evidence type="ECO:0000313" key="3">
    <source>
        <dbReference type="Proteomes" id="UP000266841"/>
    </source>
</evidence>
<dbReference type="AlphaFoldDB" id="K0R264"/>
<name>K0R264_THAOC</name>
<proteinExistence type="predicted"/>
<keyword evidence="3" id="KW-1185">Reference proteome</keyword>
<reference evidence="2 3" key="1">
    <citation type="journal article" date="2012" name="Genome Biol.">
        <title>Genome and low-iron response of an oceanic diatom adapted to chronic iron limitation.</title>
        <authorList>
            <person name="Lommer M."/>
            <person name="Specht M."/>
            <person name="Roy A.S."/>
            <person name="Kraemer L."/>
            <person name="Andreson R."/>
            <person name="Gutowska M.A."/>
            <person name="Wolf J."/>
            <person name="Bergner S.V."/>
            <person name="Schilhabel M.B."/>
            <person name="Klostermeier U.C."/>
            <person name="Beiko R.G."/>
            <person name="Rosenstiel P."/>
            <person name="Hippler M."/>
            <person name="Laroche J."/>
        </authorList>
    </citation>
    <scope>NUCLEOTIDE SEQUENCE [LARGE SCALE GENOMIC DNA]</scope>
    <source>
        <strain evidence="2 3">CCMP1005</strain>
    </source>
</reference>
<sequence>MPRVFSHPLLVRPHLTSCGDGAQEGSKAAQQHKGVGFGEGWTDMRERVYRPGRGPRQQHKGVGFGESQASRTTAKSQVNIWGTAMAVEVSTCVCGVPPLPMGRKGGQT</sequence>
<gene>
    <name evidence="2" type="ORF">THAOC_35203</name>
</gene>
<protein>
    <submittedName>
        <fullName evidence="2">Uncharacterized protein</fullName>
    </submittedName>
</protein>
<dbReference type="Proteomes" id="UP000266841">
    <property type="component" value="Unassembled WGS sequence"/>
</dbReference>
<evidence type="ECO:0000256" key="1">
    <source>
        <dbReference type="SAM" id="MobiDB-lite"/>
    </source>
</evidence>
<comment type="caution">
    <text evidence="2">The sequence shown here is derived from an EMBL/GenBank/DDBJ whole genome shotgun (WGS) entry which is preliminary data.</text>
</comment>
<dbReference type="EMBL" id="AGNL01047948">
    <property type="protein sequence ID" value="EJK46145.1"/>
    <property type="molecule type" value="Genomic_DNA"/>
</dbReference>
<feature type="region of interest" description="Disordered" evidence="1">
    <location>
        <begin position="16"/>
        <end position="73"/>
    </location>
</feature>